<evidence type="ECO:0000313" key="7">
    <source>
        <dbReference type="Proteomes" id="UP000575898"/>
    </source>
</evidence>
<evidence type="ECO:0000313" key="6">
    <source>
        <dbReference type="EMBL" id="MBB5018772.1"/>
    </source>
</evidence>
<keyword evidence="1" id="KW-0547">Nucleotide-binding</keyword>
<dbReference type="GO" id="GO:0003724">
    <property type="term" value="F:RNA helicase activity"/>
    <property type="evidence" value="ECO:0007669"/>
    <property type="project" value="InterPro"/>
</dbReference>
<keyword evidence="7" id="KW-1185">Reference proteome</keyword>
<dbReference type="SUPFAM" id="SSF52540">
    <property type="entry name" value="P-loop containing nucleoside triphosphate hydrolases"/>
    <property type="match status" value="1"/>
</dbReference>
<dbReference type="AlphaFoldDB" id="A0A840MPV0"/>
<evidence type="ECO:0000256" key="1">
    <source>
        <dbReference type="ARBA" id="ARBA00022741"/>
    </source>
</evidence>
<dbReference type="SMART" id="SM00847">
    <property type="entry name" value="HA2"/>
    <property type="match status" value="1"/>
</dbReference>
<organism evidence="6 7">
    <name type="scientific">Chitinivorax tropicus</name>
    <dbReference type="NCBI Taxonomy" id="714531"/>
    <lineage>
        <taxon>Bacteria</taxon>
        <taxon>Pseudomonadati</taxon>
        <taxon>Pseudomonadota</taxon>
        <taxon>Betaproteobacteria</taxon>
        <taxon>Chitinivorax</taxon>
    </lineage>
</organism>
<dbReference type="InterPro" id="IPR010222">
    <property type="entry name" value="RNA_helicase_HrpA"/>
</dbReference>
<dbReference type="EMBL" id="JACHHY010000011">
    <property type="protein sequence ID" value="MBB5018772.1"/>
    <property type="molecule type" value="Genomic_DNA"/>
</dbReference>
<keyword evidence="4" id="KW-0067">ATP-binding</keyword>
<gene>
    <name evidence="6" type="ORF">HNQ59_002065</name>
</gene>
<sequence length="852" mass="97760">MSALHLGDVEAFPFIEAPSSRQIADGYQHLQELGAVDERRQLTTLGLELAKLPVDPKIGRMLLAGRDEQCLTEILTIASGLSIQDPRERPYEAREAVDRAQARFVDERSDFLSYLKLWDFFDDAIKHKKSNKQLINQCHDLYLSHLRLREWRELHAQLASIVGEMGLRVNETPATYEQIHRALMSGLLGNLGMKQAEDDQYLGARGIKFSIFPGSGLKKSRPKWVLTSELVETTKLYARCVAKIEPEWVEPIAKTICKSHFYEPHWEKDRGEVVAWERVTLYGLPIVPRRTVSYGRVNPQEAREIFIREALATFQFTTRGGFYQHNRDLVRDIEQLEHKSRRPDVLVDEQAIVEFYDAIIPQDICNAASFESWREQAEKQQPKILWMTRDKLMRHGADQVTADLYPEQMTVAGVKLPLKYRFEPGHSLDGVTVTVPLALLNQLEPEQFDWLVPGMLREKLTSLIKSLPKTLRRHCVPVPDFVTSALTDLPIGDGPLLEALGTYIRQRTQQTVVRADWSMEGLSPHCFMNFRIVDDARNELAMGRDLNQLKTQLGQAAQLTFRDNAPSIEREGLTKWDFGDLPEKIAFSKGRQQLTGYPALEDMGDSVAIRLFDTELEASTAMREGVRRLLRLELKEQMKQLEKGLPNFTQIAMQLRAVANADDLKDDVLLAITDRAFIGDEALPRNDKAFADLRQKAKTRLPAVTQGAMQLLAQIATEYQQNVLKLTGQQKPIPELREQMQQLVYKGFFHTTPWAQLTHLPRYLKALRVRQEKYGNNPSRDQQRSAEIIELASRLQARLERNRKAGLDEPKLVEFRWLIEELKVSLFAQELKTPFPVSLKRLNKFWDDEIGR</sequence>
<dbReference type="Pfam" id="PF21010">
    <property type="entry name" value="HA2_C"/>
    <property type="match status" value="1"/>
</dbReference>
<dbReference type="GO" id="GO:0016787">
    <property type="term" value="F:hydrolase activity"/>
    <property type="evidence" value="ECO:0007669"/>
    <property type="project" value="UniProtKB-KW"/>
</dbReference>
<evidence type="ECO:0000256" key="4">
    <source>
        <dbReference type="ARBA" id="ARBA00022840"/>
    </source>
</evidence>
<name>A0A840MPV0_9PROT</name>
<dbReference type="Pfam" id="PF04408">
    <property type="entry name" value="WHD_HA2"/>
    <property type="match status" value="1"/>
</dbReference>
<dbReference type="FunFam" id="1.20.120.1080:FF:000005">
    <property type="entry name" value="ATP-dependent helicase HrpA"/>
    <property type="match status" value="1"/>
</dbReference>
<dbReference type="Pfam" id="PF11898">
    <property type="entry name" value="DUF3418"/>
    <property type="match status" value="1"/>
</dbReference>
<proteinExistence type="predicted"/>
<evidence type="ECO:0000259" key="5">
    <source>
        <dbReference type="SMART" id="SM00847"/>
    </source>
</evidence>
<comment type="caution">
    <text evidence="6">The sequence shown here is derived from an EMBL/GenBank/DDBJ whole genome shotgun (WGS) entry which is preliminary data.</text>
</comment>
<dbReference type="InterPro" id="IPR027417">
    <property type="entry name" value="P-loop_NTPase"/>
</dbReference>
<keyword evidence="2" id="KW-0378">Hydrolase</keyword>
<dbReference type="Proteomes" id="UP000575898">
    <property type="component" value="Unassembled WGS sequence"/>
</dbReference>
<accession>A0A840MPV0</accession>
<keyword evidence="3 6" id="KW-0347">Helicase</keyword>
<dbReference type="Pfam" id="PF07717">
    <property type="entry name" value="OB_NTP_bind"/>
    <property type="match status" value="1"/>
</dbReference>
<dbReference type="Gene3D" id="1.20.120.1080">
    <property type="match status" value="1"/>
</dbReference>
<dbReference type="PANTHER" id="PTHR18934:SF99">
    <property type="entry name" value="ATP-DEPENDENT RNA HELICASE DHX37-RELATED"/>
    <property type="match status" value="1"/>
</dbReference>
<dbReference type="PANTHER" id="PTHR18934">
    <property type="entry name" value="ATP-DEPENDENT RNA HELICASE"/>
    <property type="match status" value="1"/>
</dbReference>
<evidence type="ECO:0000256" key="3">
    <source>
        <dbReference type="ARBA" id="ARBA00022806"/>
    </source>
</evidence>
<evidence type="ECO:0000256" key="2">
    <source>
        <dbReference type="ARBA" id="ARBA00022801"/>
    </source>
</evidence>
<reference evidence="6 7" key="1">
    <citation type="submission" date="2020-08" db="EMBL/GenBank/DDBJ databases">
        <title>Genomic Encyclopedia of Type Strains, Phase IV (KMG-IV): sequencing the most valuable type-strain genomes for metagenomic binning, comparative biology and taxonomic classification.</title>
        <authorList>
            <person name="Goeker M."/>
        </authorList>
    </citation>
    <scope>NUCLEOTIDE SEQUENCE [LARGE SCALE GENOMIC DNA]</scope>
    <source>
        <strain evidence="6 7">DSM 27165</strain>
    </source>
</reference>
<dbReference type="GO" id="GO:0005524">
    <property type="term" value="F:ATP binding"/>
    <property type="evidence" value="ECO:0007669"/>
    <property type="project" value="UniProtKB-KW"/>
</dbReference>
<dbReference type="GO" id="GO:0003723">
    <property type="term" value="F:RNA binding"/>
    <property type="evidence" value="ECO:0007669"/>
    <property type="project" value="TreeGrafter"/>
</dbReference>
<dbReference type="InterPro" id="IPR011709">
    <property type="entry name" value="DEAD-box_helicase_OB_fold"/>
</dbReference>
<dbReference type="InterPro" id="IPR048333">
    <property type="entry name" value="HA2_WH"/>
</dbReference>
<dbReference type="NCBIfam" id="TIGR01967">
    <property type="entry name" value="DEAH_box_HrpA"/>
    <property type="match status" value="1"/>
</dbReference>
<feature type="domain" description="Helicase-associated" evidence="5">
    <location>
        <begin position="25"/>
        <end position="115"/>
    </location>
</feature>
<dbReference type="InterPro" id="IPR024590">
    <property type="entry name" value="HrpA_C"/>
</dbReference>
<dbReference type="InterPro" id="IPR007502">
    <property type="entry name" value="Helicase-assoc_dom"/>
</dbReference>
<protein>
    <submittedName>
        <fullName evidence="6">RNA helicase HrpA</fullName>
    </submittedName>
</protein>